<keyword evidence="3" id="KW-1185">Reference proteome</keyword>
<evidence type="ECO:0000259" key="1">
    <source>
        <dbReference type="Pfam" id="PF13546"/>
    </source>
</evidence>
<name>A0ABW6RFY5_9ACTN</name>
<dbReference type="Proteomes" id="UP001601976">
    <property type="component" value="Unassembled WGS sequence"/>
</dbReference>
<dbReference type="PANTHER" id="PTHR33627">
    <property type="entry name" value="TRANSPOSASE"/>
    <property type="match status" value="1"/>
</dbReference>
<protein>
    <submittedName>
        <fullName evidence="2">IS701 family transposase</fullName>
    </submittedName>
</protein>
<reference evidence="2 3" key="1">
    <citation type="submission" date="2024-10" db="EMBL/GenBank/DDBJ databases">
        <title>The Natural Products Discovery Center: Release of the First 8490 Sequenced Strains for Exploring Actinobacteria Biosynthetic Diversity.</title>
        <authorList>
            <person name="Kalkreuter E."/>
            <person name="Kautsar S.A."/>
            <person name="Yang D."/>
            <person name="Bader C.D."/>
            <person name="Teijaro C.N."/>
            <person name="Fluegel L."/>
            <person name="Davis C.M."/>
            <person name="Simpson J.R."/>
            <person name="Lauterbach L."/>
            <person name="Steele A.D."/>
            <person name="Gui C."/>
            <person name="Meng S."/>
            <person name="Li G."/>
            <person name="Viehrig K."/>
            <person name="Ye F."/>
            <person name="Su P."/>
            <person name="Kiefer A.F."/>
            <person name="Nichols A."/>
            <person name="Cepeda A.J."/>
            <person name="Yan W."/>
            <person name="Fan B."/>
            <person name="Jiang Y."/>
            <person name="Adhikari A."/>
            <person name="Zheng C.-J."/>
            <person name="Schuster L."/>
            <person name="Cowan T.M."/>
            <person name="Smanski M.J."/>
            <person name="Chevrette M.G."/>
            <person name="De Carvalho L.P.S."/>
            <person name="Shen B."/>
        </authorList>
    </citation>
    <scope>NUCLEOTIDE SEQUENCE [LARGE SCALE GENOMIC DNA]</scope>
    <source>
        <strain evidence="2 3">NPDC003029</strain>
    </source>
</reference>
<evidence type="ECO:0000313" key="2">
    <source>
        <dbReference type="EMBL" id="MFF3339527.1"/>
    </source>
</evidence>
<organism evidence="2 3">
    <name type="scientific">Streptomyces flavidovirens</name>
    <dbReference type="NCBI Taxonomy" id="67298"/>
    <lineage>
        <taxon>Bacteria</taxon>
        <taxon>Bacillati</taxon>
        <taxon>Actinomycetota</taxon>
        <taxon>Actinomycetes</taxon>
        <taxon>Kitasatosporales</taxon>
        <taxon>Streptomycetaceae</taxon>
        <taxon>Streptomyces</taxon>
    </lineage>
</organism>
<accession>A0ABW6RFY5</accession>
<dbReference type="EMBL" id="JBIAPK010000003">
    <property type="protein sequence ID" value="MFF3339527.1"/>
    <property type="molecule type" value="Genomic_DNA"/>
</dbReference>
<sequence>MSAQATAVLGAPLRAGHGSHEGLTAYSERVFGHLPRSDQRRWAATYLRGLLYTPGRKTVRRMAQALALPDSAPQALQQFITASPWEWTTAQAELARSAVELMPDAVWTAKSVLLRKRGNHSVGLRPRLLPETGRRVNCQVGIGLFLSDGRRSLPVAWRLLLDDTWCADPERRRRARIPHEVAPRPAWALVLEMLDQFAAVGVAEAAPLVLGHDYAHGAARLAAHLACRGRDFVVEVPSHQPLSPVPLRGARPSMATVAISDAAALAEARCPRTPAAHPGHSYMYSTTVRIPSSRPSAPTAHQAHRLVAEVSSARKRPSRFWVTSLRDAQPATVRALAHRTAVTDAAVRDIQNELGLLDFEGRSFPGWHHHMTLASAAYLYRHLEPGPAPQRWPGLT</sequence>
<comment type="caution">
    <text evidence="2">The sequence shown here is derived from an EMBL/GenBank/DDBJ whole genome shotgun (WGS) entry which is preliminary data.</text>
</comment>
<gene>
    <name evidence="2" type="ORF">ACFYWW_12465</name>
</gene>
<feature type="domain" description="Transposase IS701-like DDE" evidence="1">
    <location>
        <begin position="30"/>
        <end position="244"/>
    </location>
</feature>
<dbReference type="PANTHER" id="PTHR33627:SF1">
    <property type="entry name" value="TRANSPOSASE"/>
    <property type="match status" value="1"/>
</dbReference>
<dbReference type="InterPro" id="IPR038721">
    <property type="entry name" value="IS701-like_DDE_dom"/>
</dbReference>
<dbReference type="Pfam" id="PF13546">
    <property type="entry name" value="DDE_5"/>
    <property type="match status" value="1"/>
</dbReference>
<dbReference type="RefSeq" id="WP_355712291.1">
    <property type="nucleotide sequence ID" value="NZ_JBEXNP010000001.1"/>
</dbReference>
<dbReference type="InterPro" id="IPR039365">
    <property type="entry name" value="IS701-like"/>
</dbReference>
<evidence type="ECO:0000313" key="3">
    <source>
        <dbReference type="Proteomes" id="UP001601976"/>
    </source>
</evidence>
<proteinExistence type="predicted"/>